<dbReference type="Pfam" id="PF00196">
    <property type="entry name" value="GerE"/>
    <property type="match status" value="1"/>
</dbReference>
<name>A0ABV7ZQL0_9CORY</name>
<dbReference type="Gene3D" id="1.10.10.10">
    <property type="entry name" value="Winged helix-like DNA-binding domain superfamily/Winged helix DNA-binding domain"/>
    <property type="match status" value="1"/>
</dbReference>
<comment type="caution">
    <text evidence="2">The sequence shown here is derived from an EMBL/GenBank/DDBJ whole genome shotgun (WGS) entry which is preliminary data.</text>
</comment>
<evidence type="ECO:0000313" key="2">
    <source>
        <dbReference type="EMBL" id="MFC3850844.1"/>
    </source>
</evidence>
<reference evidence="3" key="1">
    <citation type="journal article" date="2019" name="Int. J. Syst. Evol. Microbiol.">
        <title>The Global Catalogue of Microorganisms (GCM) 10K type strain sequencing project: providing services to taxonomists for standard genome sequencing and annotation.</title>
        <authorList>
            <consortium name="The Broad Institute Genomics Platform"/>
            <consortium name="The Broad Institute Genome Sequencing Center for Infectious Disease"/>
            <person name="Wu L."/>
            <person name="Ma J."/>
        </authorList>
    </citation>
    <scope>NUCLEOTIDE SEQUENCE [LARGE SCALE GENOMIC DNA]</scope>
    <source>
        <strain evidence="3">CCUG 53252</strain>
    </source>
</reference>
<dbReference type="InterPro" id="IPR016032">
    <property type="entry name" value="Sig_transdc_resp-reg_C-effctor"/>
</dbReference>
<feature type="domain" description="HTH luxR-type" evidence="1">
    <location>
        <begin position="11"/>
        <end position="81"/>
    </location>
</feature>
<dbReference type="SMART" id="SM00421">
    <property type="entry name" value="HTH_LUXR"/>
    <property type="match status" value="1"/>
</dbReference>
<protein>
    <submittedName>
        <fullName evidence="2">Response regulator transcription factor</fullName>
    </submittedName>
</protein>
<keyword evidence="3" id="KW-1185">Reference proteome</keyword>
<organism evidence="2 3">
    <name type="scientific">Corynebacterium hansenii</name>
    <dbReference type="NCBI Taxonomy" id="394964"/>
    <lineage>
        <taxon>Bacteria</taxon>
        <taxon>Bacillati</taxon>
        <taxon>Actinomycetota</taxon>
        <taxon>Actinomycetes</taxon>
        <taxon>Mycobacteriales</taxon>
        <taxon>Corynebacteriaceae</taxon>
        <taxon>Corynebacterium</taxon>
    </lineage>
</organism>
<accession>A0ABV7ZQL0</accession>
<gene>
    <name evidence="2" type="ORF">ACFORJ_11815</name>
</gene>
<dbReference type="PROSITE" id="PS50043">
    <property type="entry name" value="HTH_LUXR_2"/>
    <property type="match status" value="1"/>
</dbReference>
<evidence type="ECO:0000313" key="3">
    <source>
        <dbReference type="Proteomes" id="UP001595751"/>
    </source>
</evidence>
<dbReference type="InterPro" id="IPR036388">
    <property type="entry name" value="WH-like_DNA-bd_sf"/>
</dbReference>
<dbReference type="EMBL" id="JBHRZN010000004">
    <property type="protein sequence ID" value="MFC3850844.1"/>
    <property type="molecule type" value="Genomic_DNA"/>
</dbReference>
<dbReference type="RefSeq" id="WP_290287853.1">
    <property type="nucleotide sequence ID" value="NZ_CP047211.1"/>
</dbReference>
<dbReference type="InterPro" id="IPR000792">
    <property type="entry name" value="Tscrpt_reg_LuxR_C"/>
</dbReference>
<sequence length="83" mass="9321">MTTVLDADDPVIRRLPSLTARETQVLDAWLNSTSKAEAAEKLLLTENTVRTHIRRIRAKYGSLGYDVSTKVQLLERVILDGLL</sequence>
<dbReference type="SUPFAM" id="SSF46894">
    <property type="entry name" value="C-terminal effector domain of the bipartite response regulators"/>
    <property type="match status" value="1"/>
</dbReference>
<proteinExistence type="predicted"/>
<dbReference type="Proteomes" id="UP001595751">
    <property type="component" value="Unassembled WGS sequence"/>
</dbReference>
<dbReference type="PRINTS" id="PR00038">
    <property type="entry name" value="HTHLUXR"/>
</dbReference>
<evidence type="ECO:0000259" key="1">
    <source>
        <dbReference type="PROSITE" id="PS50043"/>
    </source>
</evidence>